<reference evidence="1" key="1">
    <citation type="submission" date="2018-05" db="EMBL/GenBank/DDBJ databases">
        <authorList>
            <person name="Lanie J.A."/>
            <person name="Ng W.-L."/>
            <person name="Kazmierczak K.M."/>
            <person name="Andrzejewski T.M."/>
            <person name="Davidsen T.M."/>
            <person name="Wayne K.J."/>
            <person name="Tettelin H."/>
            <person name="Glass J.I."/>
            <person name="Rusch D."/>
            <person name="Podicherti R."/>
            <person name="Tsui H.-C.T."/>
            <person name="Winkler M.E."/>
        </authorList>
    </citation>
    <scope>NUCLEOTIDE SEQUENCE</scope>
    <source>
        <strain evidence="1">KNB</strain>
    </source>
</reference>
<evidence type="ECO:0000313" key="1">
    <source>
        <dbReference type="EMBL" id="SPS05940.1"/>
    </source>
</evidence>
<dbReference type="AntiFam" id="ANF00012">
    <property type="entry name" value="tRNA translation"/>
</dbReference>
<dbReference type="AlphaFoldDB" id="A0A2X0QVY9"/>
<name>A0A2X0QVY9_9PROT</name>
<sequence>MADGTRTHDNRNHNPGLYQLSYSHHMENSTRPVIGVPDRNRTCNPQLRRLVLYPIELRAQFPEEPFDSVPLGYLVGVERFELPTSCSQSRTAV</sequence>
<protein>
    <submittedName>
        <fullName evidence="1">Uncharacterized protein</fullName>
    </submittedName>
</protein>
<gene>
    <name evidence="1" type="ORF">NITFAB_1530</name>
</gene>
<accession>A0A2X0QVY9</accession>
<dbReference type="EMBL" id="LS423452">
    <property type="protein sequence ID" value="SPS05940.1"/>
    <property type="molecule type" value="Genomic_DNA"/>
</dbReference>
<organism evidence="1">
    <name type="scientific">Candidatus Nitrotoga fabula</name>
    <dbReference type="NCBI Taxonomy" id="2182327"/>
    <lineage>
        <taxon>Bacteria</taxon>
        <taxon>Pseudomonadati</taxon>
        <taxon>Pseudomonadota</taxon>
        <taxon>Betaproteobacteria</taxon>
        <taxon>Nitrosomonadales</taxon>
        <taxon>Gallionellaceae</taxon>
        <taxon>Candidatus Nitrotoga</taxon>
    </lineage>
</organism>
<proteinExistence type="predicted"/>